<evidence type="ECO:0000259" key="4">
    <source>
        <dbReference type="Pfam" id="PF00456"/>
    </source>
</evidence>
<dbReference type="SUPFAM" id="SSF52518">
    <property type="entry name" value="Thiamin diphosphate-binding fold (THDP-binding)"/>
    <property type="match status" value="1"/>
</dbReference>
<organism evidence="5 6">
    <name type="scientific">candidate division KSB3 bacterium</name>
    <dbReference type="NCBI Taxonomy" id="2044937"/>
    <lineage>
        <taxon>Bacteria</taxon>
        <taxon>candidate division KSB3</taxon>
    </lineage>
</organism>
<evidence type="ECO:0000256" key="3">
    <source>
        <dbReference type="ARBA" id="ARBA00023052"/>
    </source>
</evidence>
<protein>
    <submittedName>
        <fullName evidence="5">Transketolase</fullName>
    </submittedName>
</protein>
<keyword evidence="3" id="KW-0786">Thiamine pyrophosphate</keyword>
<feature type="domain" description="Transketolase N-terminal" evidence="4">
    <location>
        <begin position="29"/>
        <end position="288"/>
    </location>
</feature>
<comment type="caution">
    <text evidence="5">The sequence shown here is derived from an EMBL/GenBank/DDBJ whole genome shotgun (WGS) entry which is preliminary data.</text>
</comment>
<dbReference type="PANTHER" id="PTHR47514:SF1">
    <property type="entry name" value="TRANSKETOLASE N-TERMINAL SECTION-RELATED"/>
    <property type="match status" value="1"/>
</dbReference>
<dbReference type="AlphaFoldDB" id="A0A2G6KEE3"/>
<proteinExistence type="inferred from homology"/>
<accession>A0A2G6KEE3</accession>
<name>A0A2G6KEE3_9BACT</name>
<dbReference type="Proteomes" id="UP000230821">
    <property type="component" value="Unassembled WGS sequence"/>
</dbReference>
<sequence>MEPIRTLELQEILSESDLSKKSALMQYQAQFLRLKVLDILHAKGTGHWGGASSSAEVLAALYYHVMNINPESPDWPERDRFVLSKGHASTMLYAILAHRGYFPVEELSTFRQLNSRLQGHPCMNKTPGVEMSTGALGHGLSVSLGMALAAKVQSTPFWSYVMMGEGCLNEGQTWEALMAASKFKPERLVALIDANGVQLDGPSDEIMPLEPLADKFRAFQWNVAPKSYDGHSIPDILESFDWIQQQTTWPVVVIYRTHKGKGVSFMEDNYKWHGAPIGDDEYAKARPELITTLKDLEAQL</sequence>
<dbReference type="Gene3D" id="3.40.50.970">
    <property type="match status" value="1"/>
</dbReference>
<evidence type="ECO:0000256" key="2">
    <source>
        <dbReference type="ARBA" id="ARBA00007131"/>
    </source>
</evidence>
<comment type="cofactor">
    <cofactor evidence="1">
        <name>thiamine diphosphate</name>
        <dbReference type="ChEBI" id="CHEBI:58937"/>
    </cofactor>
</comment>
<evidence type="ECO:0000313" key="6">
    <source>
        <dbReference type="Proteomes" id="UP000230821"/>
    </source>
</evidence>
<dbReference type="PANTHER" id="PTHR47514">
    <property type="entry name" value="TRANSKETOLASE N-TERMINAL SECTION-RELATED"/>
    <property type="match status" value="1"/>
</dbReference>
<gene>
    <name evidence="5" type="ORF">CSA56_09050</name>
</gene>
<dbReference type="InterPro" id="IPR029061">
    <property type="entry name" value="THDP-binding"/>
</dbReference>
<dbReference type="CDD" id="cd02012">
    <property type="entry name" value="TPP_TK"/>
    <property type="match status" value="1"/>
</dbReference>
<evidence type="ECO:0000313" key="5">
    <source>
        <dbReference type="EMBL" id="PIE34054.1"/>
    </source>
</evidence>
<dbReference type="EMBL" id="PDSK01000092">
    <property type="protein sequence ID" value="PIE34054.1"/>
    <property type="molecule type" value="Genomic_DNA"/>
</dbReference>
<comment type="similarity">
    <text evidence="2">Belongs to the transketolase family.</text>
</comment>
<evidence type="ECO:0000256" key="1">
    <source>
        <dbReference type="ARBA" id="ARBA00001964"/>
    </source>
</evidence>
<dbReference type="InterPro" id="IPR005474">
    <property type="entry name" value="Transketolase_N"/>
</dbReference>
<reference evidence="5 6" key="1">
    <citation type="submission" date="2017-10" db="EMBL/GenBank/DDBJ databases">
        <title>Novel microbial diversity and functional potential in the marine mammal oral microbiome.</title>
        <authorList>
            <person name="Dudek N.K."/>
            <person name="Sun C.L."/>
            <person name="Burstein D."/>
            <person name="Kantor R.S."/>
            <person name="Aliaga Goltsman D.S."/>
            <person name="Bik E.M."/>
            <person name="Thomas B.C."/>
            <person name="Banfield J.F."/>
            <person name="Relman D.A."/>
        </authorList>
    </citation>
    <scope>NUCLEOTIDE SEQUENCE [LARGE SCALE GENOMIC DNA]</scope>
    <source>
        <strain evidence="5">DOLJORAL78_47_16</strain>
    </source>
</reference>
<dbReference type="Pfam" id="PF00456">
    <property type="entry name" value="Transketolase_N"/>
    <property type="match status" value="1"/>
</dbReference>